<dbReference type="InterPro" id="IPR013785">
    <property type="entry name" value="Aldolase_TIM"/>
</dbReference>
<organism evidence="5 6">
    <name type="scientific">Aspergillus lucknowensis</name>
    <dbReference type="NCBI Taxonomy" id="176173"/>
    <lineage>
        <taxon>Eukaryota</taxon>
        <taxon>Fungi</taxon>
        <taxon>Dikarya</taxon>
        <taxon>Ascomycota</taxon>
        <taxon>Pezizomycotina</taxon>
        <taxon>Eurotiomycetes</taxon>
        <taxon>Eurotiomycetidae</taxon>
        <taxon>Eurotiales</taxon>
        <taxon>Aspergillaceae</taxon>
        <taxon>Aspergillus</taxon>
        <taxon>Aspergillus subgen. Nidulantes</taxon>
    </lineage>
</organism>
<feature type="domain" description="FMN hydroxy acid dehydrogenase" evidence="4">
    <location>
        <begin position="32"/>
        <end position="411"/>
    </location>
</feature>
<dbReference type="InterPro" id="IPR000262">
    <property type="entry name" value="FMN-dep_DH"/>
</dbReference>
<evidence type="ECO:0000256" key="3">
    <source>
        <dbReference type="ARBA" id="ARBA00024042"/>
    </source>
</evidence>
<dbReference type="GeneID" id="98146186"/>
<dbReference type="Gene3D" id="3.20.20.70">
    <property type="entry name" value="Aldolase class I"/>
    <property type="match status" value="1"/>
</dbReference>
<dbReference type="Pfam" id="PF01070">
    <property type="entry name" value="FMN_dh"/>
    <property type="match status" value="1"/>
</dbReference>
<dbReference type="InterPro" id="IPR037396">
    <property type="entry name" value="FMN_HAD"/>
</dbReference>
<comment type="similarity">
    <text evidence="3">Belongs to the FMN-dependent alpha-hydroxy acid dehydrogenase family.</text>
</comment>
<evidence type="ECO:0000313" key="5">
    <source>
        <dbReference type="EMBL" id="KAL2867903.1"/>
    </source>
</evidence>
<dbReference type="Proteomes" id="UP001610432">
    <property type="component" value="Unassembled WGS sequence"/>
</dbReference>
<evidence type="ECO:0000259" key="4">
    <source>
        <dbReference type="PROSITE" id="PS51349"/>
    </source>
</evidence>
<dbReference type="PROSITE" id="PS51349">
    <property type="entry name" value="FMN_HYDROXY_ACID_DH_2"/>
    <property type="match status" value="1"/>
</dbReference>
<dbReference type="EMBL" id="JBFXLQ010000016">
    <property type="protein sequence ID" value="KAL2867903.1"/>
    <property type="molecule type" value="Genomic_DNA"/>
</dbReference>
<reference evidence="5 6" key="1">
    <citation type="submission" date="2024-07" db="EMBL/GenBank/DDBJ databases">
        <title>Section-level genome sequencing and comparative genomics of Aspergillus sections Usti and Cavernicolus.</title>
        <authorList>
            <consortium name="Lawrence Berkeley National Laboratory"/>
            <person name="Nybo J.L."/>
            <person name="Vesth T.C."/>
            <person name="Theobald S."/>
            <person name="Frisvad J.C."/>
            <person name="Larsen T.O."/>
            <person name="Kjaerboelling I."/>
            <person name="Rothschild-Mancinelli K."/>
            <person name="Lyhne E.K."/>
            <person name="Kogle M.E."/>
            <person name="Barry K."/>
            <person name="Clum A."/>
            <person name="Na H."/>
            <person name="Ledsgaard L."/>
            <person name="Lin J."/>
            <person name="Lipzen A."/>
            <person name="Kuo A."/>
            <person name="Riley R."/>
            <person name="Mondo S."/>
            <person name="Labutti K."/>
            <person name="Haridas S."/>
            <person name="Pangalinan J."/>
            <person name="Salamov A.A."/>
            <person name="Simmons B.A."/>
            <person name="Magnuson J.K."/>
            <person name="Chen J."/>
            <person name="Drula E."/>
            <person name="Henrissat B."/>
            <person name="Wiebenga A."/>
            <person name="Lubbers R.J."/>
            <person name="Gomes A.C."/>
            <person name="Macurrencykelacurrency M.R."/>
            <person name="Stajich J."/>
            <person name="Grigoriev I.V."/>
            <person name="Mortensen U.H."/>
            <person name="De Vries R.P."/>
            <person name="Baker S.E."/>
            <person name="Andersen M.R."/>
        </authorList>
    </citation>
    <scope>NUCLEOTIDE SEQUENCE [LARGE SCALE GENOMIC DNA]</scope>
    <source>
        <strain evidence="5 6">CBS 449.75</strain>
    </source>
</reference>
<evidence type="ECO:0000313" key="6">
    <source>
        <dbReference type="Proteomes" id="UP001610432"/>
    </source>
</evidence>
<dbReference type="PANTHER" id="PTHR10578:SF75">
    <property type="entry name" value="L-LACTATE DEHYDROGENASE (AFU_ORTHOLOGUE AFUA_4G07050)"/>
    <property type="match status" value="1"/>
</dbReference>
<gene>
    <name evidence="5" type="ORF">BJX67DRAFT_371620</name>
</gene>
<protein>
    <submittedName>
        <fullName evidence="5">L-lactate dehydrogenase</fullName>
    </submittedName>
</protein>
<name>A0ABR4LTP9_9EURO</name>
<dbReference type="PANTHER" id="PTHR10578">
    <property type="entry name" value="S -2-HYDROXY-ACID OXIDASE-RELATED"/>
    <property type="match status" value="1"/>
</dbReference>
<evidence type="ECO:0000256" key="2">
    <source>
        <dbReference type="ARBA" id="ARBA00023002"/>
    </source>
</evidence>
<dbReference type="InterPro" id="IPR012133">
    <property type="entry name" value="Alpha-hydoxy_acid_DH_FMN"/>
</dbReference>
<dbReference type="RefSeq" id="XP_070886882.1">
    <property type="nucleotide sequence ID" value="XM_071031114.1"/>
</dbReference>
<evidence type="ECO:0000256" key="1">
    <source>
        <dbReference type="ARBA" id="ARBA00001917"/>
    </source>
</evidence>
<keyword evidence="2" id="KW-0560">Oxidoreductase</keyword>
<dbReference type="SUPFAM" id="SSF51395">
    <property type="entry name" value="FMN-linked oxidoreductases"/>
    <property type="match status" value="1"/>
</dbReference>
<proteinExistence type="inferred from homology"/>
<sequence length="440" mass="48697">MSDPHNPNIKTRTTPQWALFQRENFEKLNEGKTVPFSTDPTKLKDKARETLSKGGWLYASSNAGLSTTHLANRQAFYRHRIIPNQLVDTNCRDTTTEIFGHRVSAPIGFAPIGINKIYHQSAEFAVAKVAGELNLPYCLSTVGSSPIEKVGQANGDGSPRFYQLYMPHDEELTLSLLNRAWKSGFDALILTTDTWQLGWRHGDVANSNYAFYRGLGADLGLSDPVFQKRCRDSGIDPEKDVVAASTKWIDSVWHGRAWSWEKIPWLIERWREISGDRPFVIKGIQSVGDARKCVEYGVDGIVVSNHAGRQVDGAIASLDALENIVQAVGDQLYIMFDSGIRGASDVAKALALGAKFVFVGRLWIWGLSIMGEEGVRHVMKSLLADFDILMAVGGFVSIKDFERSILGMATHDLATVCRTSADGVAESYPKSYTLIPDRVL</sequence>
<accession>A0ABR4LTP9</accession>
<comment type="cofactor">
    <cofactor evidence="1">
        <name>FMN</name>
        <dbReference type="ChEBI" id="CHEBI:58210"/>
    </cofactor>
</comment>
<keyword evidence="6" id="KW-1185">Reference proteome</keyword>
<dbReference type="PIRSF" id="PIRSF000138">
    <property type="entry name" value="Al-hdrx_acd_dh"/>
    <property type="match status" value="1"/>
</dbReference>
<comment type="caution">
    <text evidence="5">The sequence shown here is derived from an EMBL/GenBank/DDBJ whole genome shotgun (WGS) entry which is preliminary data.</text>
</comment>